<evidence type="ECO:0000313" key="3">
    <source>
        <dbReference type="Proteomes" id="UP000237061"/>
    </source>
</evidence>
<organism evidence="2 3">
    <name type="scientific">Arthrobacter glacialis</name>
    <dbReference type="NCBI Taxonomy" id="1664"/>
    <lineage>
        <taxon>Bacteria</taxon>
        <taxon>Bacillati</taxon>
        <taxon>Actinomycetota</taxon>
        <taxon>Actinomycetes</taxon>
        <taxon>Micrococcales</taxon>
        <taxon>Micrococcaceae</taxon>
        <taxon>Arthrobacter</taxon>
    </lineage>
</organism>
<gene>
    <name evidence="2" type="ORF">CVS27_09735</name>
</gene>
<keyword evidence="3" id="KW-1185">Reference proteome</keyword>
<accession>A0A2S3ZWN5</accession>
<evidence type="ECO:0000313" key="2">
    <source>
        <dbReference type="EMBL" id="POH73638.1"/>
    </source>
</evidence>
<keyword evidence="1" id="KW-0472">Membrane</keyword>
<dbReference type="RefSeq" id="WP_103465534.1">
    <property type="nucleotide sequence ID" value="NZ_PPXB01000006.1"/>
</dbReference>
<dbReference type="EMBL" id="PPXC01000006">
    <property type="protein sequence ID" value="POH73638.1"/>
    <property type="molecule type" value="Genomic_DNA"/>
</dbReference>
<reference evidence="2 3" key="1">
    <citation type="submission" date="2018-01" db="EMBL/GenBank/DDBJ databases">
        <title>Arthrobacter sp. nov., from glaciers in China.</title>
        <authorList>
            <person name="Liu Q."/>
            <person name="Xin Y.-H."/>
        </authorList>
    </citation>
    <scope>NUCLEOTIDE SEQUENCE [LARGE SCALE GENOMIC DNA]</scope>
    <source>
        <strain evidence="2 3">HLT2-12-2</strain>
    </source>
</reference>
<keyword evidence="1" id="KW-1133">Transmembrane helix</keyword>
<dbReference type="OrthoDB" id="5079845at2"/>
<dbReference type="Proteomes" id="UP000237061">
    <property type="component" value="Unassembled WGS sequence"/>
</dbReference>
<protein>
    <submittedName>
        <fullName evidence="2">Uncharacterized protein</fullName>
    </submittedName>
</protein>
<comment type="caution">
    <text evidence="2">The sequence shown here is derived from an EMBL/GenBank/DDBJ whole genome shotgun (WGS) entry which is preliminary data.</text>
</comment>
<name>A0A2S3ZWN5_ARTGL</name>
<keyword evidence="1" id="KW-0812">Transmembrane</keyword>
<dbReference type="AlphaFoldDB" id="A0A2S3ZWN5"/>
<evidence type="ECO:0000256" key="1">
    <source>
        <dbReference type="SAM" id="Phobius"/>
    </source>
</evidence>
<feature type="transmembrane region" description="Helical" evidence="1">
    <location>
        <begin position="16"/>
        <end position="36"/>
    </location>
</feature>
<proteinExistence type="predicted"/>
<sequence length="156" mass="17062">MPTDATFYAPVGYSPWWPLAGAAILILCLGWFAWVWNSTRAGAQAGVPDFVAPRNPNSVRAKYWALISSIEENHDAGTLSARAAHLELSMAVRTFVHEMTGLKTQRMTLAQLREHQLPLVADAVELYYPGEFAAHSEHLTVAGSAASARNVVGSWR</sequence>